<dbReference type="Proteomes" id="UP000192578">
    <property type="component" value="Unassembled WGS sequence"/>
</dbReference>
<evidence type="ECO:0000313" key="3">
    <source>
        <dbReference type="Proteomes" id="UP000192578"/>
    </source>
</evidence>
<reference evidence="3" key="1">
    <citation type="submission" date="2017-01" db="EMBL/GenBank/DDBJ databases">
        <title>Comparative genomics of anhydrobiosis in the tardigrade Hypsibius dujardini.</title>
        <authorList>
            <person name="Yoshida Y."/>
            <person name="Koutsovoulos G."/>
            <person name="Laetsch D."/>
            <person name="Stevens L."/>
            <person name="Kumar S."/>
            <person name="Horikawa D."/>
            <person name="Ishino K."/>
            <person name="Komine S."/>
            <person name="Tomita M."/>
            <person name="Blaxter M."/>
            <person name="Arakawa K."/>
        </authorList>
    </citation>
    <scope>NUCLEOTIDE SEQUENCE [LARGE SCALE GENOMIC DNA]</scope>
    <source>
        <strain evidence="3">Z151</strain>
    </source>
</reference>
<name>A0A1W0WDS1_HYPEX</name>
<proteinExistence type="predicted"/>
<evidence type="ECO:0000313" key="2">
    <source>
        <dbReference type="EMBL" id="OQV13350.1"/>
    </source>
</evidence>
<feature type="signal peptide" evidence="1">
    <location>
        <begin position="1"/>
        <end position="25"/>
    </location>
</feature>
<comment type="caution">
    <text evidence="2">The sequence shown here is derived from an EMBL/GenBank/DDBJ whole genome shotgun (WGS) entry which is preliminary data.</text>
</comment>
<evidence type="ECO:0000256" key="1">
    <source>
        <dbReference type="SAM" id="SignalP"/>
    </source>
</evidence>
<keyword evidence="3" id="KW-1185">Reference proteome</keyword>
<protein>
    <submittedName>
        <fullName evidence="2">Uncharacterized protein</fullName>
    </submittedName>
</protein>
<dbReference type="EMBL" id="MTYJ01000125">
    <property type="protein sequence ID" value="OQV13350.1"/>
    <property type="molecule type" value="Genomic_DNA"/>
</dbReference>
<gene>
    <name evidence="2" type="ORF">BV898_12386</name>
</gene>
<organism evidence="2 3">
    <name type="scientific">Hypsibius exemplaris</name>
    <name type="common">Freshwater tardigrade</name>
    <dbReference type="NCBI Taxonomy" id="2072580"/>
    <lineage>
        <taxon>Eukaryota</taxon>
        <taxon>Metazoa</taxon>
        <taxon>Ecdysozoa</taxon>
        <taxon>Tardigrada</taxon>
        <taxon>Eutardigrada</taxon>
        <taxon>Parachela</taxon>
        <taxon>Hypsibioidea</taxon>
        <taxon>Hypsibiidae</taxon>
        <taxon>Hypsibius</taxon>
    </lineage>
</organism>
<keyword evidence="1" id="KW-0732">Signal</keyword>
<accession>A0A1W0WDS1</accession>
<sequence length="211" mass="22830">MSANRNCAFLCLAAIVCGFVRTCHAQAYAATPDPDAPFKLLTQKWGQALADLTVTVLAHNGTNNSSGIYLGILLSLWGDKNALAFESQKDPPISGERCLELMTVFVQDFANATLHQNDPIVGTVVLPLQGEQLYQTQLQNFGKGLQSFYDAAAANANTPNPGKWLDFILRTVRDINLAKQVVANHDTSPKCLALAKVLGQEALETLNSLDQ</sequence>
<feature type="chain" id="PRO_5012076938" evidence="1">
    <location>
        <begin position="26"/>
        <end position="211"/>
    </location>
</feature>
<dbReference type="AlphaFoldDB" id="A0A1W0WDS1"/>